<dbReference type="Gene3D" id="1.40.20.10">
    <property type="entry name" value="CHAD domain"/>
    <property type="match status" value="1"/>
</dbReference>
<dbReference type="Proteomes" id="UP000276254">
    <property type="component" value="Plasmid unnamed1"/>
</dbReference>
<dbReference type="Pfam" id="PF01928">
    <property type="entry name" value="CYTH"/>
    <property type="match status" value="1"/>
</dbReference>
<dbReference type="InterPro" id="IPR038186">
    <property type="entry name" value="CHAD_dom_sf"/>
</dbReference>
<dbReference type="EMBL" id="CP032828">
    <property type="protein sequence ID" value="AYJ85020.1"/>
    <property type="molecule type" value="Genomic_DNA"/>
</dbReference>
<feature type="domain" description="CHAD" evidence="2">
    <location>
        <begin position="210"/>
        <end position="485"/>
    </location>
</feature>
<dbReference type="SMART" id="SM00880">
    <property type="entry name" value="CHAD"/>
    <property type="match status" value="1"/>
</dbReference>
<dbReference type="RefSeq" id="WP_121151192.1">
    <property type="nucleotide sequence ID" value="NZ_CP032828.1"/>
</dbReference>
<geneLocation type="plasmid" evidence="3">
    <name>unnamed1</name>
</geneLocation>
<dbReference type="PANTHER" id="PTHR39569">
    <property type="entry name" value="INORGANIC TRIPHOSPHATASE"/>
    <property type="match status" value="1"/>
</dbReference>
<dbReference type="PROSITE" id="PS51708">
    <property type="entry name" value="CHAD"/>
    <property type="match status" value="1"/>
</dbReference>
<reference evidence="3 4" key="1">
    <citation type="submission" date="2018-09" db="EMBL/GenBank/DDBJ databases">
        <title>Sphingomonas peninsula sp. nov., isolated from fildes peninsula, Antarctic soil.</title>
        <authorList>
            <person name="Yingchao G."/>
        </authorList>
    </citation>
    <scope>NUCLEOTIDE SEQUENCE [LARGE SCALE GENOMIC DNA]</scope>
    <source>
        <strain evidence="3 4">YZ-8</strain>
        <plasmid evidence="3 4">unnamed1</plasmid>
    </source>
</reference>
<sequence length="485" mass="54217">MADEVELKLALTPEAADIIATSELLPGGSTTAKQRAIYFDTPTQHLRKAGLTLRIRLSMGKRVQTVKADGASAAGLFARSEWEQTLKNDVPVLDDTTPIRALVGVGCSDIAPLFEVHVERRTWDVRDGDTVIEAVLDIGHASAQDRRSAICEIELELKQGDPEALFKLARKIDAIAPVRLGVLTKSERGYRLTRPIATVFKAEPVKLTDDLTVAQAFQQIVHNCIRQFRLNEAVLLDDRNAEALHQARVAIRRLRSAFSIFKLLFDHPGELLLREDLRWLASELGDARNLDVLLERSKPGPLRNRLSTAREDAYSKVEVALASGRVRKVMLDLAQWTSTGSWLHEPDTRKLRDGSVHEFAGGILNRLRKRVKKDGRDLSEAGDEVRHELRKDAKKLRYAAEFFAALFDGKKQKRRHKRFIAALEELQDQLGRLNDLATARRVLEAFGLANDPDVAALLAKGNKNKLLDAAADAHDALVDTKPFWR</sequence>
<dbReference type="InterPro" id="IPR033469">
    <property type="entry name" value="CYTH-like_dom_sf"/>
</dbReference>
<dbReference type="InterPro" id="IPR007899">
    <property type="entry name" value="CHAD_dom"/>
</dbReference>
<evidence type="ECO:0000313" key="4">
    <source>
        <dbReference type="Proteomes" id="UP000276254"/>
    </source>
</evidence>
<organism evidence="3 4">
    <name type="scientific">Sphingomonas paeninsulae</name>
    <dbReference type="NCBI Taxonomy" id="2319844"/>
    <lineage>
        <taxon>Bacteria</taxon>
        <taxon>Pseudomonadati</taxon>
        <taxon>Pseudomonadota</taxon>
        <taxon>Alphaproteobacteria</taxon>
        <taxon>Sphingomonadales</taxon>
        <taxon>Sphingomonadaceae</taxon>
        <taxon>Sphingomonas</taxon>
    </lineage>
</organism>
<dbReference type="CDD" id="cd07756">
    <property type="entry name" value="CYTH-like_Pase_CHAD"/>
    <property type="match status" value="1"/>
</dbReference>
<gene>
    <name evidence="3" type="ORF">D3Y57_02945</name>
</gene>
<dbReference type="SMART" id="SM01118">
    <property type="entry name" value="CYTH"/>
    <property type="match status" value="1"/>
</dbReference>
<feature type="domain" description="CYTH" evidence="1">
    <location>
        <begin position="2"/>
        <end position="196"/>
    </location>
</feature>
<evidence type="ECO:0000313" key="3">
    <source>
        <dbReference type="EMBL" id="AYJ85020.1"/>
    </source>
</evidence>
<keyword evidence="4" id="KW-1185">Reference proteome</keyword>
<dbReference type="AlphaFoldDB" id="A0A494T7Z1"/>
<dbReference type="OrthoDB" id="9777271at2"/>
<evidence type="ECO:0000259" key="1">
    <source>
        <dbReference type="PROSITE" id="PS51707"/>
    </source>
</evidence>
<dbReference type="InterPro" id="IPR023577">
    <property type="entry name" value="CYTH_domain"/>
</dbReference>
<protein>
    <submittedName>
        <fullName evidence="3">Inorganic triphosphatase</fullName>
    </submittedName>
</protein>
<dbReference type="PANTHER" id="PTHR39569:SF1">
    <property type="entry name" value="INORGANIC TRIPHOSPHATASE"/>
    <property type="match status" value="1"/>
</dbReference>
<dbReference type="GO" id="GO:0046872">
    <property type="term" value="F:metal ion binding"/>
    <property type="evidence" value="ECO:0007669"/>
    <property type="project" value="TreeGrafter"/>
</dbReference>
<dbReference type="PROSITE" id="PS51707">
    <property type="entry name" value="CYTH"/>
    <property type="match status" value="1"/>
</dbReference>
<dbReference type="KEGG" id="spha:D3Y57_02945"/>
<dbReference type="InterPro" id="IPR039013">
    <property type="entry name" value="YgiF"/>
</dbReference>
<evidence type="ECO:0000259" key="2">
    <source>
        <dbReference type="PROSITE" id="PS51708"/>
    </source>
</evidence>
<dbReference type="SUPFAM" id="SSF55154">
    <property type="entry name" value="CYTH-like phosphatases"/>
    <property type="match status" value="1"/>
</dbReference>
<accession>A0A494T7Z1</accession>
<name>A0A494T7Z1_SPHPE</name>
<dbReference type="Pfam" id="PF05235">
    <property type="entry name" value="CHAD"/>
    <property type="match status" value="1"/>
</dbReference>
<dbReference type="GO" id="GO:0050355">
    <property type="term" value="F:inorganic triphosphate phosphatase activity"/>
    <property type="evidence" value="ECO:0007669"/>
    <property type="project" value="InterPro"/>
</dbReference>
<keyword evidence="3" id="KW-0614">Plasmid</keyword>
<dbReference type="Gene3D" id="2.40.320.10">
    <property type="entry name" value="Hypothetical Protein Pfu-838710-001"/>
    <property type="match status" value="1"/>
</dbReference>
<proteinExistence type="predicted"/>